<evidence type="ECO:0000313" key="2">
    <source>
        <dbReference type="Proteomes" id="UP000282195"/>
    </source>
</evidence>
<dbReference type="KEGG" id="rjg:CCGE525_14790"/>
<sequence length="85" mass="10068">MIARLSERNFLPPHQRDALEVTAGSSQIDFQKAFLLSIDANFNHRIVVPTRRLPPMTLQYLFHNFDYRRRPVDGHDWFVTHFGLM</sequence>
<dbReference type="Proteomes" id="UP000282195">
    <property type="component" value="Chromosome"/>
</dbReference>
<accession>A0A387FNI5</accession>
<gene>
    <name evidence="1" type="ORF">CCGE525_14790</name>
</gene>
<protein>
    <submittedName>
        <fullName evidence="1">Uncharacterized protein</fullName>
    </submittedName>
</protein>
<organism evidence="1 2">
    <name type="scientific">Rhizobium jaguaris</name>
    <dbReference type="NCBI Taxonomy" id="1312183"/>
    <lineage>
        <taxon>Bacteria</taxon>
        <taxon>Pseudomonadati</taxon>
        <taxon>Pseudomonadota</taxon>
        <taxon>Alphaproteobacteria</taxon>
        <taxon>Hyphomicrobiales</taxon>
        <taxon>Rhizobiaceae</taxon>
        <taxon>Rhizobium/Agrobacterium group</taxon>
        <taxon>Rhizobium</taxon>
    </lineage>
</organism>
<name>A0A387FNI5_9HYPH</name>
<dbReference type="EMBL" id="CP032694">
    <property type="protein sequence ID" value="AYG59933.1"/>
    <property type="molecule type" value="Genomic_DNA"/>
</dbReference>
<keyword evidence="2" id="KW-1185">Reference proteome</keyword>
<proteinExistence type="predicted"/>
<reference evidence="1 2" key="1">
    <citation type="submission" date="2018-10" db="EMBL/GenBank/DDBJ databases">
        <title>Rhizobium etli, R. leguminosarum and a new Rhizobium genospecies from Phaseolus dumosus.</title>
        <authorList>
            <person name="Ramirez-Puebla S.T."/>
            <person name="Rogel-Hernandez M.A."/>
            <person name="Guerrero G."/>
            <person name="Ormeno-Orrillo E."/>
            <person name="Martinez-Romero J.C."/>
            <person name="Negrete-Yankelevich S."/>
            <person name="Martinez-Romero E."/>
        </authorList>
    </citation>
    <scope>NUCLEOTIDE SEQUENCE [LARGE SCALE GENOMIC DNA]</scope>
    <source>
        <strain evidence="1 2">CCGE525</strain>
    </source>
</reference>
<dbReference type="AlphaFoldDB" id="A0A387FNI5"/>
<evidence type="ECO:0000313" key="1">
    <source>
        <dbReference type="EMBL" id="AYG59933.1"/>
    </source>
</evidence>